<evidence type="ECO:0000313" key="1">
    <source>
        <dbReference type="EMBL" id="QLF85197.1"/>
    </source>
</evidence>
<dbReference type="Proteomes" id="UP000510645">
    <property type="component" value="Segment"/>
</dbReference>
<sequence>MEIKHPRHQVNKALLESERIVLINRMMKKINQATDFLYESMVDHERAYTFSAIDKIQSYCEEIKNDFDKYLKKDGQ</sequence>
<name>A0A7D5JRD2_9CAUD</name>
<protein>
    <submittedName>
        <fullName evidence="1">Uncharacterized protein</fullName>
    </submittedName>
</protein>
<reference evidence="1 2" key="1">
    <citation type="submission" date="2020-05" db="EMBL/GenBank/DDBJ databases">
        <title>Genomics and ecology of novel Flavobacterium phages from the Baltic Sea.</title>
        <authorList>
            <person name="Hoetzinger M."/>
            <person name="Nilsson E."/>
            <person name="Holmfeldt K."/>
        </authorList>
    </citation>
    <scope>NUCLEOTIDE SEQUENCE [LARGE SCALE GENOMIC DNA]</scope>
</reference>
<proteinExistence type="predicted"/>
<organism evidence="1 2">
    <name type="scientific">Flavobacterium phage vB_FspP_elemoA_7-9A</name>
    <dbReference type="NCBI Taxonomy" id="2743781"/>
    <lineage>
        <taxon>Viruses</taxon>
        <taxon>Duplodnaviria</taxon>
        <taxon>Heunggongvirae</taxon>
        <taxon>Uroviricota</taxon>
        <taxon>Caudoviricetes</taxon>
        <taxon>Elemovirus</taxon>
        <taxon>Elemovirus elemoA</taxon>
    </lineage>
</organism>
<evidence type="ECO:0000313" key="2">
    <source>
        <dbReference type="Proteomes" id="UP000510645"/>
    </source>
</evidence>
<gene>
    <name evidence="1" type="ORF">elemo79Aphanotate_3</name>
</gene>
<keyword evidence="2" id="KW-1185">Reference proteome</keyword>
<accession>A0A7D5JRD2</accession>
<dbReference type="EMBL" id="MT497017">
    <property type="protein sequence ID" value="QLF85197.1"/>
    <property type="molecule type" value="Genomic_DNA"/>
</dbReference>